<reference evidence="2 3" key="1">
    <citation type="submission" date="2019-12" db="EMBL/GenBank/DDBJ databases">
        <title>Draft genome sequencing of Halomonas icarensis D1-1.</title>
        <authorList>
            <person name="Pandiyan K."/>
            <person name="Kushwaha P."/>
            <person name="Gowdham M."/>
            <person name="Chakdar H."/>
            <person name="Singh A."/>
            <person name="Kumar M."/>
            <person name="Saxena A.K."/>
        </authorList>
    </citation>
    <scope>NUCLEOTIDE SEQUENCE [LARGE SCALE GENOMIC DNA]</scope>
    <source>
        <strain evidence="2 3">D1-1</strain>
    </source>
</reference>
<keyword evidence="3" id="KW-1185">Reference proteome</keyword>
<dbReference type="Proteomes" id="UP000448235">
    <property type="component" value="Unassembled WGS sequence"/>
</dbReference>
<dbReference type="SUPFAM" id="SSF50494">
    <property type="entry name" value="Trypsin-like serine proteases"/>
    <property type="match status" value="1"/>
</dbReference>
<dbReference type="AlphaFoldDB" id="A0A7X4VY51"/>
<evidence type="ECO:0000256" key="1">
    <source>
        <dbReference type="SAM" id="SignalP"/>
    </source>
</evidence>
<organism evidence="2 3">
    <name type="scientific">Halomonas icarae</name>
    <dbReference type="NCBI Taxonomy" id="2691040"/>
    <lineage>
        <taxon>Bacteria</taxon>
        <taxon>Pseudomonadati</taxon>
        <taxon>Pseudomonadota</taxon>
        <taxon>Gammaproteobacteria</taxon>
        <taxon>Oceanospirillales</taxon>
        <taxon>Halomonadaceae</taxon>
        <taxon>Halomonas</taxon>
    </lineage>
</organism>
<dbReference type="RefSeq" id="WP_161422835.1">
    <property type="nucleotide sequence ID" value="NZ_JARWMY010000006.1"/>
</dbReference>
<protein>
    <recommendedName>
        <fullName evidence="4">SH3 domain-containing protein</fullName>
    </recommendedName>
</protein>
<evidence type="ECO:0000313" key="2">
    <source>
        <dbReference type="EMBL" id="NAW12327.1"/>
    </source>
</evidence>
<comment type="caution">
    <text evidence="2">The sequence shown here is derived from an EMBL/GenBank/DDBJ whole genome shotgun (WGS) entry which is preliminary data.</text>
</comment>
<feature type="chain" id="PRO_5030563360" description="SH3 domain-containing protein" evidence="1">
    <location>
        <begin position="26"/>
        <end position="279"/>
    </location>
</feature>
<keyword evidence="1" id="KW-0732">Signal</keyword>
<sequence length="279" mass="30211">MRPNRYGILTTALASLLLAAGSVQAAEVVLVNGATQGQGTLRSRSGECFAITPQHVMGLGGVGLTVTNAERVRAPAQHLGDYGDDIALLRVDARGRMTCGATWPRSEPLDELLEEAVRLGRQGTLLRVRPTGGVESHAVRFTALEPRHVEVVLITHNSEAFQGISGSRLLLEGRPVGMVLETLQDTIRVYRQDALNRRLEAFFAGGIGPIPAGDLPLEPRQGRVVVTTRTTVRESPTPFARAIRRLEIGQSIELLGKVKGRPWWQTAEGYVRVAHTAPP</sequence>
<evidence type="ECO:0008006" key="4">
    <source>
        <dbReference type="Google" id="ProtNLM"/>
    </source>
</evidence>
<evidence type="ECO:0000313" key="3">
    <source>
        <dbReference type="Proteomes" id="UP000448235"/>
    </source>
</evidence>
<feature type="signal peptide" evidence="1">
    <location>
        <begin position="1"/>
        <end position="25"/>
    </location>
</feature>
<dbReference type="InterPro" id="IPR009003">
    <property type="entry name" value="Peptidase_S1_PA"/>
</dbReference>
<name>A0A7X4VY51_9GAMM</name>
<dbReference type="EMBL" id="WUTS01000001">
    <property type="protein sequence ID" value="NAW12327.1"/>
    <property type="molecule type" value="Genomic_DNA"/>
</dbReference>
<proteinExistence type="predicted"/>
<accession>A0A7X4VY51</accession>
<gene>
    <name evidence="2" type="ORF">GRB80_05675</name>
</gene>